<dbReference type="InterPro" id="IPR016024">
    <property type="entry name" value="ARM-type_fold"/>
</dbReference>
<dbReference type="Gene3D" id="1.25.10.10">
    <property type="entry name" value="Leucine-rich Repeat Variant"/>
    <property type="match status" value="3"/>
</dbReference>
<feature type="region of interest" description="Disordered" evidence="3">
    <location>
        <begin position="264"/>
        <end position="283"/>
    </location>
</feature>
<dbReference type="InterPro" id="IPR057981">
    <property type="entry name" value="TPR_LAA1-like_C"/>
</dbReference>
<proteinExistence type="inferred from homology"/>
<dbReference type="OrthoDB" id="192608at2759"/>
<feature type="region of interest" description="Disordered" evidence="3">
    <location>
        <begin position="1982"/>
        <end position="2005"/>
    </location>
</feature>
<dbReference type="Pfam" id="PF25808">
    <property type="entry name" value="TPR_LAA1_C"/>
    <property type="match status" value="1"/>
</dbReference>
<gene>
    <name evidence="5" type="ORF">DAEQUDRAFT_814695</name>
</gene>
<dbReference type="PANTHER" id="PTHR21663">
    <property type="entry name" value="HYPOTHETICAL HEAT DOMAIN-CONTAINING"/>
    <property type="match status" value="1"/>
</dbReference>
<dbReference type="PANTHER" id="PTHR21663:SF0">
    <property type="entry name" value="HEAT REPEAT-CONTAINING PROTEIN 5B"/>
    <property type="match status" value="1"/>
</dbReference>
<dbReference type="InterPro" id="IPR046837">
    <property type="entry name" value="Laa1/Sip1/HEATR5-like_HEAT"/>
</dbReference>
<reference evidence="5 6" key="1">
    <citation type="journal article" date="2016" name="Mol. Biol. Evol.">
        <title>Comparative Genomics of Early-Diverging Mushroom-Forming Fungi Provides Insights into the Origins of Lignocellulose Decay Capabilities.</title>
        <authorList>
            <person name="Nagy L.G."/>
            <person name="Riley R."/>
            <person name="Tritt A."/>
            <person name="Adam C."/>
            <person name="Daum C."/>
            <person name="Floudas D."/>
            <person name="Sun H."/>
            <person name="Yadav J.S."/>
            <person name="Pangilinan J."/>
            <person name="Larsson K.H."/>
            <person name="Matsuura K."/>
            <person name="Barry K."/>
            <person name="Labutti K."/>
            <person name="Kuo R."/>
            <person name="Ohm R.A."/>
            <person name="Bhattacharya S.S."/>
            <person name="Shirouzu T."/>
            <person name="Yoshinaga Y."/>
            <person name="Martin F.M."/>
            <person name="Grigoriev I.V."/>
            <person name="Hibbett D.S."/>
        </authorList>
    </citation>
    <scope>NUCLEOTIDE SEQUENCE [LARGE SCALE GENOMIC DNA]</scope>
    <source>
        <strain evidence="5 6">L-15889</strain>
    </source>
</reference>
<sequence length="2005" mass="217841">MSAEAPPLYEPVDESRLSGETGEIYLFQWLVSTEKAVRQASIEDLKATQTDLEETLVRVVSAPEPYPSPGRPVRSNVAKCLITLYTRGETKTLYDTIQSFLKIIGEPKGVGKDSSKIAAMYCIAELMGVFGSQVMSLVVEIVTACLKLYRTSSVLIILKYHSLCALEKTVLTAKRAVTDALVKDITKQMKHALSDKALPIQRAACNVLILMYPADDGTRLVSDVDWLVVSCTKSLESADQLTRRSLAKLVAHVLASTQVNRVVPTAEPPKKAKKGQNQNEDDEDIIPGMHVQAEEAKPIMSPQEMLAQLSSQFNKPQASRKTRVGIFDFYVALLTQLGTGWVETNYGLIVTHLMNEIVANPRNSATRYETLLVRALVEALLRDLVGVRILGEQAQISAIQELSTVYLKRWPALMPGQTAPNPLCLVIALREVAGLLQQLGNAPPPVQDALVEPLQTLLGHPNHTIRVNASWALRCFCYSTPLRLPKVLLSVIEMLQRDVSTLTTPAAPADITTRTLGHAYGLAALLAVIPERPLYVSYDISAKVFDMAVQLLKRAGEHEVRVARTEVEVAWTCIAALMSLGPNFVRAHLPQLLVLWRNALPKPTSKDAQTGRSPAEWMFLLHLRESALGAVYCFLRYNSPALVTPDVTRRIASMLSNSLSFANTFTSRRVEETSEMPQLETKELSLESREALLRTRIFLCFTLIGHSGATESIQSSLLQSVITLFASPEGYAGSSLQAAIASSTGAFTSIWQSTDGYAYGVSDVEIEERLKPWMNRDSVEVSIEELTQKPILRSCSHDPLFLCQRITSDVANQWPEPPPPATAAVNAAVQLFAQLLPLQDLSVAVRSLTQLIESTGSSKLEKNSGRKAAVSVNATIALVLALRHVTNTRSRQVLGSPQVTSLLAPFLKDVLVDGDLVLRKASAETIGRLANIAGTNFLTNQAKTLVDQVVSNRDPHGRAGCALAFGEVHTHVGGMAAGPLLKTTVHVLMSLINDPHPVVHFWALTALAQVIDAASLAYAPFVPSTLGLLFKVYMMESHEPEGGGLNHVNLSGDLPAYQIVCQNIDAVITVLGPDIQDSARSRTLVLDLVHQFISEDDDGICVEAINCIQHFLMFAPDSVNVPELVVRFRGYLSSSRRPLKLASINALYQLVQKDAFAMSRLGGDQLVEELFAMLDDDSSVDGVRNIITGWLHQTVIHNPSAWIDLCQRIMSRTTASQQIFDAAAKKGDLMDDEGQSLSVGTSQDSGAAGGHQTSRWRTQLFALQCLHSICTIVGSSGRREHLDIAFARSLGIPLRGMLVSRVPDLIKIAFTASAAHVTEIRLEGLTVLRDVIEIFAKTPDPDYEESLLLEQHQAPITAALTPAFSSDSTPEILATAIGACATFVGCGIVKDVNRMGRILKLLTSALEQSEESGMLSLGEAAELSPNASVMLRIATLSAWAELQASSKNQSYLVDVVKPYRPALAPLWVTTLRDYASVRADTEVVEDASAGTIDSSYSSLGKEVLLPYYVESWPIILQALATVMEEDEPYAVASMDGQESAGSGTRQTSDCRVREEPTAFFFAVFGLVYEVLCTAVPDADAAARRVCIIALRAMKSLVRPKYCGKAFVDHVLFEELVNLFYRMALTEPAAVQVCMVDAVATLADGLSAVQDHSSIMNGASIQELMSLPQVHCVRICAYVLRRAITGSRTGAAVDGSTPADKVMLINATFDAFVKIASSFGAAQKEEFRAIGITLYGELLRDETSEVNLVGPTLQSLKLLLERSSDTLVPGDKYEKVIHGILSSCLVNVDDMRGRQGAISSRKIKTNLLAAVLILTVIPPNVNVGRAVLEHCCFLLSEKLADADEISLSAAHCAKTLILASTSGNPILRHSTKLLLPGMIECLARIAASITDDATDAQIAMADEIFKALTTLFSSLQEELRARALGILMPAMILLLDPTRTPSSKRHSQSVKQLLVIAAISPSAFKEATGKLDRQMRDTLETSVRQAVGSRGPMADAPKPQISLRSF</sequence>
<dbReference type="GO" id="GO:0030139">
    <property type="term" value="C:endocytic vesicle"/>
    <property type="evidence" value="ECO:0007669"/>
    <property type="project" value="TreeGrafter"/>
</dbReference>
<evidence type="ECO:0000259" key="4">
    <source>
        <dbReference type="Pfam" id="PF25808"/>
    </source>
</evidence>
<dbReference type="Proteomes" id="UP000076727">
    <property type="component" value="Unassembled WGS sequence"/>
</dbReference>
<dbReference type="InterPro" id="IPR021133">
    <property type="entry name" value="HEAT_type_2"/>
</dbReference>
<dbReference type="GO" id="GO:0005794">
    <property type="term" value="C:Golgi apparatus"/>
    <property type="evidence" value="ECO:0007669"/>
    <property type="project" value="TreeGrafter"/>
</dbReference>
<evidence type="ECO:0000313" key="6">
    <source>
        <dbReference type="Proteomes" id="UP000076727"/>
    </source>
</evidence>
<dbReference type="SUPFAM" id="SSF48371">
    <property type="entry name" value="ARM repeat"/>
    <property type="match status" value="2"/>
</dbReference>
<dbReference type="GO" id="GO:0008104">
    <property type="term" value="P:intracellular protein localization"/>
    <property type="evidence" value="ECO:0007669"/>
    <property type="project" value="TreeGrafter"/>
</dbReference>
<dbReference type="GO" id="GO:0042147">
    <property type="term" value="P:retrograde transport, endosome to Golgi"/>
    <property type="evidence" value="ECO:0007669"/>
    <property type="project" value="TreeGrafter"/>
</dbReference>
<name>A0A165LTE9_9APHY</name>
<dbReference type="EMBL" id="KV429117">
    <property type="protein sequence ID" value="KZT64829.1"/>
    <property type="molecule type" value="Genomic_DNA"/>
</dbReference>
<dbReference type="InterPro" id="IPR040108">
    <property type="entry name" value="Laa1/Sip1/HEATR5"/>
</dbReference>
<dbReference type="Pfam" id="PF25468">
    <property type="entry name" value="HEAT_HEATR5A"/>
    <property type="match status" value="1"/>
</dbReference>
<protein>
    <submittedName>
        <fullName evidence="5">Clathrin-coated vesicle protein</fullName>
    </submittedName>
</protein>
<evidence type="ECO:0000313" key="5">
    <source>
        <dbReference type="EMBL" id="KZT64829.1"/>
    </source>
</evidence>
<dbReference type="STRING" id="1314783.A0A165LTE9"/>
<evidence type="ECO:0000256" key="1">
    <source>
        <dbReference type="ARBA" id="ARBA00008304"/>
    </source>
</evidence>
<feature type="repeat" description="HEAT" evidence="2">
    <location>
        <begin position="903"/>
        <end position="941"/>
    </location>
</feature>
<evidence type="ECO:0000256" key="2">
    <source>
        <dbReference type="PROSITE-ProRule" id="PRU00103"/>
    </source>
</evidence>
<dbReference type="GO" id="GO:0005829">
    <property type="term" value="C:cytosol"/>
    <property type="evidence" value="ECO:0007669"/>
    <property type="project" value="GOC"/>
</dbReference>
<dbReference type="PROSITE" id="PS50077">
    <property type="entry name" value="HEAT_REPEAT"/>
    <property type="match status" value="1"/>
</dbReference>
<dbReference type="GO" id="GO:0006897">
    <property type="term" value="P:endocytosis"/>
    <property type="evidence" value="ECO:0007669"/>
    <property type="project" value="TreeGrafter"/>
</dbReference>
<evidence type="ECO:0000256" key="3">
    <source>
        <dbReference type="SAM" id="MobiDB-lite"/>
    </source>
</evidence>
<accession>A0A165LTE9</accession>
<keyword evidence="6" id="KW-1185">Reference proteome</keyword>
<dbReference type="Pfam" id="PF20210">
    <property type="entry name" value="Laa1_Sip1_HTR5"/>
    <property type="match status" value="1"/>
</dbReference>
<comment type="similarity">
    <text evidence="1">Belongs to the HEATR5 family.</text>
</comment>
<dbReference type="GO" id="GO:0016020">
    <property type="term" value="C:membrane"/>
    <property type="evidence" value="ECO:0007669"/>
    <property type="project" value="TreeGrafter"/>
</dbReference>
<organism evidence="5 6">
    <name type="scientific">Daedalea quercina L-15889</name>
    <dbReference type="NCBI Taxonomy" id="1314783"/>
    <lineage>
        <taxon>Eukaryota</taxon>
        <taxon>Fungi</taxon>
        <taxon>Dikarya</taxon>
        <taxon>Basidiomycota</taxon>
        <taxon>Agaricomycotina</taxon>
        <taxon>Agaricomycetes</taxon>
        <taxon>Polyporales</taxon>
        <taxon>Fomitopsis</taxon>
    </lineage>
</organism>
<dbReference type="InterPro" id="IPR011989">
    <property type="entry name" value="ARM-like"/>
</dbReference>
<feature type="domain" description="LAA1-like C-terminal TPR repeats" evidence="4">
    <location>
        <begin position="1825"/>
        <end position="1990"/>
    </location>
</feature>